<name>A0ABV2JRR8_9GAMM</name>
<organism evidence="1 2">
    <name type="scientific">Dyella japonica</name>
    <dbReference type="NCBI Taxonomy" id="231455"/>
    <lineage>
        <taxon>Bacteria</taxon>
        <taxon>Pseudomonadati</taxon>
        <taxon>Pseudomonadota</taxon>
        <taxon>Gammaproteobacteria</taxon>
        <taxon>Lysobacterales</taxon>
        <taxon>Rhodanobacteraceae</taxon>
        <taxon>Dyella</taxon>
    </lineage>
</organism>
<gene>
    <name evidence="1" type="ORF">ABIC75_000271</name>
</gene>
<reference evidence="1 2" key="1">
    <citation type="submission" date="2024-06" db="EMBL/GenBank/DDBJ databases">
        <title>Sorghum-associated microbial communities from plants grown in Nebraska, USA.</title>
        <authorList>
            <person name="Schachtman D."/>
        </authorList>
    </citation>
    <scope>NUCLEOTIDE SEQUENCE [LARGE SCALE GENOMIC DNA]</scope>
    <source>
        <strain evidence="1 2">1073</strain>
    </source>
</reference>
<dbReference type="Gene3D" id="2.40.180.10">
    <property type="entry name" value="Catalase core domain"/>
    <property type="match status" value="1"/>
</dbReference>
<comment type="caution">
    <text evidence="1">The sequence shown here is derived from an EMBL/GenBank/DDBJ whole genome shotgun (WGS) entry which is preliminary data.</text>
</comment>
<keyword evidence="2" id="KW-1185">Reference proteome</keyword>
<evidence type="ECO:0008006" key="3">
    <source>
        <dbReference type="Google" id="ProtNLM"/>
    </source>
</evidence>
<proteinExistence type="predicted"/>
<dbReference type="RefSeq" id="WP_354012065.1">
    <property type="nucleotide sequence ID" value="NZ_JBEPMU010000001.1"/>
</dbReference>
<dbReference type="EMBL" id="JBEPMU010000001">
    <property type="protein sequence ID" value="MET3650569.1"/>
    <property type="molecule type" value="Genomic_DNA"/>
</dbReference>
<dbReference type="InterPro" id="IPR020835">
    <property type="entry name" value="Catalase_sf"/>
</dbReference>
<evidence type="ECO:0000313" key="1">
    <source>
        <dbReference type="EMBL" id="MET3650569.1"/>
    </source>
</evidence>
<evidence type="ECO:0000313" key="2">
    <source>
        <dbReference type="Proteomes" id="UP001549184"/>
    </source>
</evidence>
<accession>A0ABV2JRR8</accession>
<protein>
    <recommendedName>
        <fullName evidence="3">Catalase</fullName>
    </recommendedName>
</protein>
<dbReference type="SUPFAM" id="SSF56634">
    <property type="entry name" value="Heme-dependent catalase-like"/>
    <property type="match status" value="1"/>
</dbReference>
<sequence>MPANEGEFVVDWQEVYAGGSAEAERRLIQQWAQDMLAIQRRVARKTNKPGHRTLHAKIIAGFDNARLLVDDALPTDLSTGYFQAGRQFPVTLRLSNASPVCAGDGLPDMRGAAVRIHFNNDDHHDLLMTSFPASHARNAKQFVEVARIATGKQWLIVPRLILTQGFAEALRIIRNVRTGSRPCNSVATLQFWSRAPLLWGDGGPVRYSLRPVASDINGASIGTDPDYLEAELASRLAKGDVVYRLAVQRYVDDARTPIENGAAHWRESDSPMIDIATLTIPRQDALGARGVAMKRAVNALPFNPWNCPRPFRPLGSLNRARGRVYATSAEGWLGAPPPRPKRDDA</sequence>
<dbReference type="Proteomes" id="UP001549184">
    <property type="component" value="Unassembled WGS sequence"/>
</dbReference>